<keyword evidence="7" id="KW-1185">Reference proteome</keyword>
<sequence>MKVRSLCLCFLSSLGLLLAADEEAPALNPELPTLFIAGDSTAARNNNPNIQGWAEPFADFFDTEKVNISNRARGGRSTRTFIAEGHWAKLLADLKAGDVVIIQFGHNDGSPVNEDESVPEEKRRSRGSLPGLGSESVEIDNIVTGKHEVVRTFGAYMQEMIDEVIAHDATPVLASLTPRDIWKDGHTERGSGEYRTWIRELAARNELGFVDLTRLTTDVWEQLGETAAKTFFTQDYVHSNDEGARFNAAMMLSGLKGLRRGKIDRLEGWLNRTGEGVPADSIGWLNLPEPANAELPSIVLIGDSTVRNGGGDGAGGQWGWGEPLAQIIDAADYNVVNRAIGGLSSRTFLTQGHWDRAKTLIKPGDWVLMQFGHNDAAPLTDNRRARGTIRTAGDEIQAVYNLVTFAPEVVGTYGSYLRGYINDIRALGAHPVICTSVPRKIWDEETGLIERNGGGFPAIAREVAEAENVPLIDLNELVAVRYDAMSKDEVETMFGDERTHTSLVGAQLTAEIVAEELSKLLEAK</sequence>
<reference evidence="6 7" key="1">
    <citation type="submission" date="2021-08" db="EMBL/GenBank/DDBJ databases">
        <authorList>
            <person name="Zhang D."/>
            <person name="Zhang A."/>
            <person name="Wang L."/>
        </authorList>
    </citation>
    <scope>NUCLEOTIDE SEQUENCE [LARGE SCALE GENOMIC DNA]</scope>
    <source>
        <strain evidence="6 7">WL0086</strain>
    </source>
</reference>
<evidence type="ECO:0000313" key="7">
    <source>
        <dbReference type="Proteomes" id="UP000738431"/>
    </source>
</evidence>
<dbReference type="Pfam" id="PF13472">
    <property type="entry name" value="Lipase_GDSL_2"/>
    <property type="match status" value="2"/>
</dbReference>
<dbReference type="InterPro" id="IPR037459">
    <property type="entry name" value="RhgT-like"/>
</dbReference>
<dbReference type="RefSeq" id="WP_221033200.1">
    <property type="nucleotide sequence ID" value="NZ_CP139781.1"/>
</dbReference>
<protein>
    <submittedName>
        <fullName evidence="6">GDSL-type esterase/lipase family protein</fullName>
    </submittedName>
</protein>
<feature type="signal peptide" evidence="4">
    <location>
        <begin position="1"/>
        <end position="19"/>
    </location>
</feature>
<keyword evidence="4" id="KW-0732">Signal</keyword>
<evidence type="ECO:0000256" key="1">
    <source>
        <dbReference type="ARBA" id="ARBA00008668"/>
    </source>
</evidence>
<organism evidence="6 7">
    <name type="scientific">Actomonas aquatica</name>
    <dbReference type="NCBI Taxonomy" id="2866162"/>
    <lineage>
        <taxon>Bacteria</taxon>
        <taxon>Pseudomonadati</taxon>
        <taxon>Verrucomicrobiota</taxon>
        <taxon>Opitutia</taxon>
        <taxon>Opitutales</taxon>
        <taxon>Opitutaceae</taxon>
        <taxon>Actomonas</taxon>
    </lineage>
</organism>
<evidence type="ECO:0000256" key="2">
    <source>
        <dbReference type="ARBA" id="ARBA00022801"/>
    </source>
</evidence>
<gene>
    <name evidence="6" type="ORF">K1X11_010985</name>
</gene>
<feature type="domain" description="SGNH hydrolase-type esterase" evidence="5">
    <location>
        <begin position="38"/>
        <end position="245"/>
    </location>
</feature>
<comment type="similarity">
    <text evidence="1">Belongs to the 'GDSL' lipolytic enzyme family.</text>
</comment>
<reference evidence="6 7" key="2">
    <citation type="submission" date="2023-12" db="EMBL/GenBank/DDBJ databases">
        <title>Description of an unclassified Opitutus bacterium of Verrucomicrobiota.</title>
        <authorList>
            <person name="Zhang D.-F."/>
        </authorList>
    </citation>
    <scope>NUCLEOTIDE SEQUENCE [LARGE SCALE GENOMIC DNA]</scope>
    <source>
        <strain evidence="6 7">WL0086</strain>
    </source>
</reference>
<evidence type="ECO:0000256" key="4">
    <source>
        <dbReference type="SAM" id="SignalP"/>
    </source>
</evidence>
<dbReference type="InterPro" id="IPR036514">
    <property type="entry name" value="SGNH_hydro_sf"/>
</dbReference>
<dbReference type="EMBL" id="CP139781">
    <property type="protein sequence ID" value="WRQ89932.1"/>
    <property type="molecule type" value="Genomic_DNA"/>
</dbReference>
<dbReference type="PANTHER" id="PTHR43695:SF1">
    <property type="entry name" value="RHAMNOGALACTURONAN ACETYLESTERASE"/>
    <property type="match status" value="1"/>
</dbReference>
<dbReference type="InterPro" id="IPR013830">
    <property type="entry name" value="SGNH_hydro"/>
</dbReference>
<proteinExistence type="inferred from homology"/>
<evidence type="ECO:0000256" key="3">
    <source>
        <dbReference type="SAM" id="MobiDB-lite"/>
    </source>
</evidence>
<dbReference type="CDD" id="cd01821">
    <property type="entry name" value="Rhamnogalacturan_acetylesterase_like"/>
    <property type="match status" value="1"/>
</dbReference>
<keyword evidence="2" id="KW-0378">Hydrolase</keyword>
<dbReference type="Proteomes" id="UP000738431">
    <property type="component" value="Chromosome"/>
</dbReference>
<accession>A0ABZ1CF63</accession>
<name>A0ABZ1CF63_9BACT</name>
<dbReference type="Gene3D" id="3.40.50.1110">
    <property type="entry name" value="SGNH hydrolase"/>
    <property type="match status" value="2"/>
</dbReference>
<feature type="region of interest" description="Disordered" evidence="3">
    <location>
        <begin position="110"/>
        <end position="133"/>
    </location>
</feature>
<evidence type="ECO:0000259" key="5">
    <source>
        <dbReference type="Pfam" id="PF13472"/>
    </source>
</evidence>
<dbReference type="SUPFAM" id="SSF52266">
    <property type="entry name" value="SGNH hydrolase"/>
    <property type="match status" value="2"/>
</dbReference>
<feature type="chain" id="PRO_5045781110" evidence="4">
    <location>
        <begin position="20"/>
        <end position="524"/>
    </location>
</feature>
<feature type="domain" description="SGNH hydrolase-type esterase" evidence="5">
    <location>
        <begin position="300"/>
        <end position="507"/>
    </location>
</feature>
<evidence type="ECO:0000313" key="6">
    <source>
        <dbReference type="EMBL" id="WRQ89932.1"/>
    </source>
</evidence>
<dbReference type="PANTHER" id="PTHR43695">
    <property type="entry name" value="PUTATIVE (AFU_ORTHOLOGUE AFUA_2G17250)-RELATED"/>
    <property type="match status" value="1"/>
</dbReference>